<dbReference type="Pfam" id="PF00583">
    <property type="entry name" value="Acetyltransf_1"/>
    <property type="match status" value="1"/>
</dbReference>
<keyword evidence="5" id="KW-1185">Reference proteome</keyword>
<proteinExistence type="predicted"/>
<evidence type="ECO:0000256" key="1">
    <source>
        <dbReference type="ARBA" id="ARBA00022679"/>
    </source>
</evidence>
<sequence>MPEEGSAGTREITIRVADERDVDALAGLRRAWAEERAGRPVDDPAFEAGFAQWARTEQPRRTFWLAEVGSERAGWTPIGSINVVEIVPMPRPGTRAASVGQVGNAFVLAAFADRGVPRALLDAVIDHARERRYRRLILAPTARSTTFYRRAGFRPAGETLLVLEPDRPGGGPA</sequence>
<reference evidence="5" key="1">
    <citation type="journal article" date="2019" name="Int. J. Syst. Evol. Microbiol.">
        <title>The Global Catalogue of Microorganisms (GCM) 10K type strain sequencing project: providing services to taxonomists for standard genome sequencing and annotation.</title>
        <authorList>
            <consortium name="The Broad Institute Genomics Platform"/>
            <consortium name="The Broad Institute Genome Sequencing Center for Infectious Disease"/>
            <person name="Wu L."/>
            <person name="Ma J."/>
        </authorList>
    </citation>
    <scope>NUCLEOTIDE SEQUENCE [LARGE SCALE GENOMIC DNA]</scope>
    <source>
        <strain evidence="5">JCM 17906</strain>
    </source>
</reference>
<dbReference type="Gene3D" id="3.40.630.30">
    <property type="match status" value="1"/>
</dbReference>
<dbReference type="PANTHER" id="PTHR43877">
    <property type="entry name" value="AMINOALKYLPHOSPHONATE N-ACETYLTRANSFERASE-RELATED-RELATED"/>
    <property type="match status" value="1"/>
</dbReference>
<dbReference type="InterPro" id="IPR000182">
    <property type="entry name" value="GNAT_dom"/>
</dbReference>
<feature type="domain" description="N-acetyltransferase" evidence="3">
    <location>
        <begin position="12"/>
        <end position="173"/>
    </location>
</feature>
<evidence type="ECO:0000256" key="2">
    <source>
        <dbReference type="ARBA" id="ARBA00023315"/>
    </source>
</evidence>
<evidence type="ECO:0000259" key="3">
    <source>
        <dbReference type="PROSITE" id="PS51186"/>
    </source>
</evidence>
<dbReference type="EMBL" id="BAABGT010000080">
    <property type="protein sequence ID" value="GAA4554203.1"/>
    <property type="molecule type" value="Genomic_DNA"/>
</dbReference>
<dbReference type="CDD" id="cd04301">
    <property type="entry name" value="NAT_SF"/>
    <property type="match status" value="1"/>
</dbReference>
<name>A0ABP8RY22_9PSEU</name>
<dbReference type="SUPFAM" id="SSF55729">
    <property type="entry name" value="Acyl-CoA N-acyltransferases (Nat)"/>
    <property type="match status" value="1"/>
</dbReference>
<evidence type="ECO:0000313" key="4">
    <source>
        <dbReference type="EMBL" id="GAA4554203.1"/>
    </source>
</evidence>
<comment type="caution">
    <text evidence="4">The sequence shown here is derived from an EMBL/GenBank/DDBJ whole genome shotgun (WGS) entry which is preliminary data.</text>
</comment>
<dbReference type="InterPro" id="IPR016181">
    <property type="entry name" value="Acyl_CoA_acyltransferase"/>
</dbReference>
<dbReference type="PROSITE" id="PS51186">
    <property type="entry name" value="GNAT"/>
    <property type="match status" value="1"/>
</dbReference>
<keyword evidence="2" id="KW-0012">Acyltransferase</keyword>
<dbReference type="InterPro" id="IPR050832">
    <property type="entry name" value="Bact_Acetyltransf"/>
</dbReference>
<keyword evidence="1" id="KW-0808">Transferase</keyword>
<protein>
    <recommendedName>
        <fullName evidence="3">N-acetyltransferase domain-containing protein</fullName>
    </recommendedName>
</protein>
<dbReference type="RefSeq" id="WP_345423870.1">
    <property type="nucleotide sequence ID" value="NZ_BAABGT010000080.1"/>
</dbReference>
<organism evidence="4 5">
    <name type="scientific">Pseudonocardia xishanensis</name>
    <dbReference type="NCBI Taxonomy" id="630995"/>
    <lineage>
        <taxon>Bacteria</taxon>
        <taxon>Bacillati</taxon>
        <taxon>Actinomycetota</taxon>
        <taxon>Actinomycetes</taxon>
        <taxon>Pseudonocardiales</taxon>
        <taxon>Pseudonocardiaceae</taxon>
        <taxon>Pseudonocardia</taxon>
    </lineage>
</organism>
<gene>
    <name evidence="4" type="ORF">GCM10023175_51750</name>
</gene>
<accession>A0ABP8RY22</accession>
<dbReference type="Proteomes" id="UP001501598">
    <property type="component" value="Unassembled WGS sequence"/>
</dbReference>
<evidence type="ECO:0000313" key="5">
    <source>
        <dbReference type="Proteomes" id="UP001501598"/>
    </source>
</evidence>